<organism evidence="1 2">
    <name type="scientific">Pleurotus eryngii</name>
    <name type="common">Boletus of the steppes</name>
    <dbReference type="NCBI Taxonomy" id="5323"/>
    <lineage>
        <taxon>Eukaryota</taxon>
        <taxon>Fungi</taxon>
        <taxon>Dikarya</taxon>
        <taxon>Basidiomycota</taxon>
        <taxon>Agaricomycotina</taxon>
        <taxon>Agaricomycetes</taxon>
        <taxon>Agaricomycetidae</taxon>
        <taxon>Agaricales</taxon>
        <taxon>Pleurotineae</taxon>
        <taxon>Pleurotaceae</taxon>
        <taxon>Pleurotus</taxon>
    </lineage>
</organism>
<accession>A0A9P5ZP21</accession>
<comment type="caution">
    <text evidence="1">The sequence shown here is derived from an EMBL/GenBank/DDBJ whole genome shotgun (WGS) entry which is preliminary data.</text>
</comment>
<dbReference type="Proteomes" id="UP000807025">
    <property type="component" value="Unassembled WGS sequence"/>
</dbReference>
<dbReference type="AlphaFoldDB" id="A0A9P5ZP21"/>
<name>A0A9P5ZP21_PLEER</name>
<dbReference type="OrthoDB" id="6511194at2759"/>
<evidence type="ECO:0000313" key="1">
    <source>
        <dbReference type="EMBL" id="KAF9491066.1"/>
    </source>
</evidence>
<gene>
    <name evidence="1" type="ORF">BDN71DRAFT_1398937</name>
</gene>
<sequence>MTSISNPKVAVHSWENLQTKIRGDLKKNSKNPPLSQLNQLMILSNFATLRIKGTPRIQASLEIAHLWRENTGNRFARRVQDLA</sequence>
<keyword evidence="2" id="KW-1185">Reference proteome</keyword>
<protein>
    <submittedName>
        <fullName evidence="1">Uncharacterized protein</fullName>
    </submittedName>
</protein>
<evidence type="ECO:0000313" key="2">
    <source>
        <dbReference type="Proteomes" id="UP000807025"/>
    </source>
</evidence>
<dbReference type="EMBL" id="MU154627">
    <property type="protein sequence ID" value="KAF9491066.1"/>
    <property type="molecule type" value="Genomic_DNA"/>
</dbReference>
<proteinExistence type="predicted"/>
<reference evidence="1" key="1">
    <citation type="submission" date="2020-11" db="EMBL/GenBank/DDBJ databases">
        <authorList>
            <consortium name="DOE Joint Genome Institute"/>
            <person name="Ahrendt S."/>
            <person name="Riley R."/>
            <person name="Andreopoulos W."/>
            <person name="Labutti K."/>
            <person name="Pangilinan J."/>
            <person name="Ruiz-Duenas F.J."/>
            <person name="Barrasa J.M."/>
            <person name="Sanchez-Garcia M."/>
            <person name="Camarero S."/>
            <person name="Miyauchi S."/>
            <person name="Serrano A."/>
            <person name="Linde D."/>
            <person name="Babiker R."/>
            <person name="Drula E."/>
            <person name="Ayuso-Fernandez I."/>
            <person name="Pacheco R."/>
            <person name="Padilla G."/>
            <person name="Ferreira P."/>
            <person name="Barriuso J."/>
            <person name="Kellner H."/>
            <person name="Castanera R."/>
            <person name="Alfaro M."/>
            <person name="Ramirez L."/>
            <person name="Pisabarro A.G."/>
            <person name="Kuo A."/>
            <person name="Tritt A."/>
            <person name="Lipzen A."/>
            <person name="He G."/>
            <person name="Yan M."/>
            <person name="Ng V."/>
            <person name="Cullen D."/>
            <person name="Martin F."/>
            <person name="Rosso M.-N."/>
            <person name="Henrissat B."/>
            <person name="Hibbett D."/>
            <person name="Martinez A.T."/>
            <person name="Grigoriev I.V."/>
        </authorList>
    </citation>
    <scope>NUCLEOTIDE SEQUENCE</scope>
    <source>
        <strain evidence="1">ATCC 90797</strain>
    </source>
</reference>